<evidence type="ECO:0000313" key="9">
    <source>
        <dbReference type="Proteomes" id="UP001166286"/>
    </source>
</evidence>
<keyword evidence="9" id="KW-1185">Reference proteome</keyword>
<dbReference type="InterPro" id="IPR049326">
    <property type="entry name" value="Rhodopsin_dom_fungi"/>
</dbReference>
<feature type="transmembrane region" description="Helical" evidence="6">
    <location>
        <begin position="29"/>
        <end position="51"/>
    </location>
</feature>
<feature type="transmembrane region" description="Helical" evidence="6">
    <location>
        <begin position="183"/>
        <end position="205"/>
    </location>
</feature>
<evidence type="ECO:0000256" key="4">
    <source>
        <dbReference type="ARBA" id="ARBA00023136"/>
    </source>
</evidence>
<dbReference type="Pfam" id="PF20684">
    <property type="entry name" value="Fung_rhodopsin"/>
    <property type="match status" value="1"/>
</dbReference>
<evidence type="ECO:0000256" key="5">
    <source>
        <dbReference type="ARBA" id="ARBA00038359"/>
    </source>
</evidence>
<evidence type="ECO:0000259" key="7">
    <source>
        <dbReference type="Pfam" id="PF20684"/>
    </source>
</evidence>
<comment type="similarity">
    <text evidence="5">Belongs to the SAT4 family.</text>
</comment>
<feature type="transmembrane region" description="Helical" evidence="6">
    <location>
        <begin position="113"/>
        <end position="132"/>
    </location>
</feature>
<feature type="domain" description="Rhodopsin" evidence="7">
    <location>
        <begin position="47"/>
        <end position="279"/>
    </location>
</feature>
<proteinExistence type="inferred from homology"/>
<accession>A0AA39UE86</accession>
<comment type="caution">
    <text evidence="8">The sequence shown here is derived from an EMBL/GenBank/DDBJ whole genome shotgun (WGS) entry which is preliminary data.</text>
</comment>
<dbReference type="EMBL" id="JAFEKC020000002">
    <property type="protein sequence ID" value="KAK0516326.1"/>
    <property type="molecule type" value="Genomic_DNA"/>
</dbReference>
<feature type="transmembrane region" description="Helical" evidence="6">
    <location>
        <begin position="217"/>
        <end position="237"/>
    </location>
</feature>
<dbReference type="AlphaFoldDB" id="A0AA39UE86"/>
<feature type="transmembrane region" description="Helical" evidence="6">
    <location>
        <begin position="144"/>
        <end position="171"/>
    </location>
</feature>
<keyword evidence="4 6" id="KW-0472">Membrane</keyword>
<dbReference type="PANTHER" id="PTHR33048:SF158">
    <property type="entry name" value="MEMBRANE PROTEIN PTH11-LIKE, PUTATIVE-RELATED"/>
    <property type="match status" value="1"/>
</dbReference>
<feature type="transmembrane region" description="Helical" evidence="6">
    <location>
        <begin position="63"/>
        <end position="83"/>
    </location>
</feature>
<gene>
    <name evidence="8" type="ORF">JMJ35_000929</name>
</gene>
<dbReference type="InterPro" id="IPR052337">
    <property type="entry name" value="SAT4-like"/>
</dbReference>
<dbReference type="GO" id="GO:0016020">
    <property type="term" value="C:membrane"/>
    <property type="evidence" value="ECO:0007669"/>
    <property type="project" value="UniProtKB-SubCell"/>
</dbReference>
<evidence type="ECO:0000256" key="1">
    <source>
        <dbReference type="ARBA" id="ARBA00004141"/>
    </source>
</evidence>
<evidence type="ECO:0000256" key="6">
    <source>
        <dbReference type="SAM" id="Phobius"/>
    </source>
</evidence>
<keyword evidence="2 6" id="KW-0812">Transmembrane</keyword>
<keyword evidence="3 6" id="KW-1133">Transmembrane helix</keyword>
<organism evidence="8 9">
    <name type="scientific">Cladonia borealis</name>
    <dbReference type="NCBI Taxonomy" id="184061"/>
    <lineage>
        <taxon>Eukaryota</taxon>
        <taxon>Fungi</taxon>
        <taxon>Dikarya</taxon>
        <taxon>Ascomycota</taxon>
        <taxon>Pezizomycotina</taxon>
        <taxon>Lecanoromycetes</taxon>
        <taxon>OSLEUM clade</taxon>
        <taxon>Lecanoromycetidae</taxon>
        <taxon>Lecanorales</taxon>
        <taxon>Lecanorineae</taxon>
        <taxon>Cladoniaceae</taxon>
        <taxon>Cladonia</taxon>
    </lineage>
</organism>
<dbReference type="Proteomes" id="UP001166286">
    <property type="component" value="Unassembled WGS sequence"/>
</dbReference>
<evidence type="ECO:0000256" key="2">
    <source>
        <dbReference type="ARBA" id="ARBA00022692"/>
    </source>
</evidence>
<comment type="subcellular location">
    <subcellularLocation>
        <location evidence="1">Membrane</location>
        <topology evidence="1">Multi-pass membrane protein</topology>
    </subcellularLocation>
</comment>
<protein>
    <recommendedName>
        <fullName evidence="7">Rhodopsin domain-containing protein</fullName>
    </recommendedName>
</protein>
<sequence>MSSVEDYPLEPPPHGQISNFKDPKSLGPAAVVLCSVFLSLMWPIFLLRIYSKIWIIRGFGWDDAFSIIAVVGTTASGSGIIWLTSRVLGPHAWDVRAVEYTAKVNKMSLWDGAIVYNVAMCFAKLAIFILYFRLYSIHRRTRIAIYIGIMVNCISYTSQILVYLILCGAGFAARCRHTLKMNYAVGLFAVTSDIYLFMIPLPVLWGLQMSLRRKLELMAVFLTGFMAIMASSIGLYYRIKTAIEFDITYYNAIILGFNIAELALGVICSSAPYLPAFFRRHPLQISRVTHWLYRPVTEYGAEGRKSHSIPLRDIGGSNQKTSLVQKVQADTGVSRFSQGDFFQSEDLSVLGNDRSSTRCMANANSSDYASPSRRDYYEMAVPKPTAATYPVYDYRTSTS</sequence>
<feature type="transmembrane region" description="Helical" evidence="6">
    <location>
        <begin position="249"/>
        <end position="274"/>
    </location>
</feature>
<reference evidence="8" key="1">
    <citation type="submission" date="2023-03" db="EMBL/GenBank/DDBJ databases">
        <title>Complete genome of Cladonia borealis.</title>
        <authorList>
            <person name="Park H."/>
        </authorList>
    </citation>
    <scope>NUCLEOTIDE SEQUENCE</scope>
    <source>
        <strain evidence="8">ANT050790</strain>
    </source>
</reference>
<evidence type="ECO:0000256" key="3">
    <source>
        <dbReference type="ARBA" id="ARBA00022989"/>
    </source>
</evidence>
<evidence type="ECO:0000313" key="8">
    <source>
        <dbReference type="EMBL" id="KAK0516326.1"/>
    </source>
</evidence>
<name>A0AA39UE86_9LECA</name>
<dbReference type="PANTHER" id="PTHR33048">
    <property type="entry name" value="PTH11-LIKE INTEGRAL MEMBRANE PROTEIN (AFU_ORTHOLOGUE AFUA_5G11245)"/>
    <property type="match status" value="1"/>
</dbReference>